<keyword evidence="1" id="KW-0812">Transmembrane</keyword>
<evidence type="ECO:0000313" key="2">
    <source>
        <dbReference type="EMBL" id="CCO33889.1"/>
    </source>
</evidence>
<dbReference type="EMBL" id="CAOJ01012283">
    <property type="protein sequence ID" value="CCO33889.1"/>
    <property type="molecule type" value="Genomic_DNA"/>
</dbReference>
<evidence type="ECO:0000256" key="1">
    <source>
        <dbReference type="SAM" id="Phobius"/>
    </source>
</evidence>
<feature type="transmembrane region" description="Helical" evidence="1">
    <location>
        <begin position="6"/>
        <end position="24"/>
    </location>
</feature>
<sequence length="312" mass="33516">MSSYNVLFIYATIHSVILALVALMKATAALKHWTNPTRLETDVVNEGAEKPVSGAYTDGTANGTPVLIRESSDISSSPQPQFQPQVSVFSATKLDDPSSAAIALESKASAPTLIPSPFTAVPALTQVPDPASKYLRLLDGRVVGPPKIRTLRRRLAAIVVPSPIYRPSCFEPLAESHYVMSLSELTVDRAPMLDRAAPVVGYGSSSSGNPGALTRIPPPRFESTWSPKTESVEMEDLSGVETSRLAVSSLGLDSRMELLPSPPVLAVKMKEVPWDVQGDGDGDVEAEDIGWAHVDGDAEMSWYEDVVMKEIT</sequence>
<evidence type="ECO:0008006" key="4">
    <source>
        <dbReference type="Google" id="ProtNLM"/>
    </source>
</evidence>
<keyword evidence="1" id="KW-1133">Transmembrane helix</keyword>
<name>M5C3G2_THACB</name>
<dbReference type="AlphaFoldDB" id="M5C3G2"/>
<accession>M5C3G2</accession>
<keyword evidence="1" id="KW-0472">Membrane</keyword>
<proteinExistence type="predicted"/>
<comment type="caution">
    <text evidence="2">The sequence shown here is derived from an EMBL/GenBank/DDBJ whole genome shotgun (WGS) entry which is preliminary data.</text>
</comment>
<protein>
    <recommendedName>
        <fullName evidence="4">Transmembrane protein</fullName>
    </recommendedName>
</protein>
<evidence type="ECO:0000313" key="3">
    <source>
        <dbReference type="Proteomes" id="UP000012065"/>
    </source>
</evidence>
<gene>
    <name evidence="2" type="ORF">BN14_07976</name>
</gene>
<dbReference type="Proteomes" id="UP000012065">
    <property type="component" value="Unassembled WGS sequence"/>
</dbReference>
<dbReference type="HOGENOM" id="CLU_1078415_0_0_1"/>
<organism evidence="2 3">
    <name type="scientific">Thanatephorus cucumeris (strain AG1-IB / isolate 7/3/14)</name>
    <name type="common">Lettuce bottom rot fungus</name>
    <name type="synonym">Rhizoctonia solani</name>
    <dbReference type="NCBI Taxonomy" id="1108050"/>
    <lineage>
        <taxon>Eukaryota</taxon>
        <taxon>Fungi</taxon>
        <taxon>Dikarya</taxon>
        <taxon>Basidiomycota</taxon>
        <taxon>Agaricomycotina</taxon>
        <taxon>Agaricomycetes</taxon>
        <taxon>Cantharellales</taxon>
        <taxon>Ceratobasidiaceae</taxon>
        <taxon>Rhizoctonia</taxon>
        <taxon>Rhizoctonia solani AG-1</taxon>
    </lineage>
</organism>
<reference evidence="2 3" key="1">
    <citation type="journal article" date="2013" name="J. Biotechnol.">
        <title>Establishment and interpretation of the genome sequence of the phytopathogenic fungus Rhizoctonia solani AG1-IB isolate 7/3/14.</title>
        <authorList>
            <person name="Wibberg D.W."/>
            <person name="Jelonek L.J."/>
            <person name="Rupp O.R."/>
            <person name="Hennig M.H."/>
            <person name="Eikmeyer F.E."/>
            <person name="Goesmann A.G."/>
            <person name="Hartmann A.H."/>
            <person name="Borriss R.B."/>
            <person name="Grosch R.G."/>
            <person name="Puehler A.P."/>
            <person name="Schlueter A.S."/>
        </authorList>
    </citation>
    <scope>NUCLEOTIDE SEQUENCE [LARGE SCALE GENOMIC DNA]</scope>
    <source>
        <strain evidence="3">AG1-IB / isolate 7/3/14</strain>
    </source>
</reference>